<keyword evidence="3" id="KW-0732">Signal</keyword>
<accession>A0A7C3UUZ2</accession>
<dbReference type="Gene3D" id="1.20.5.340">
    <property type="match status" value="1"/>
</dbReference>
<keyword evidence="1" id="KW-0175">Coiled coil</keyword>
<gene>
    <name evidence="4" type="ORF">ENX07_04170</name>
</gene>
<dbReference type="AlphaFoldDB" id="A0A7C3UUZ2"/>
<evidence type="ECO:0000256" key="3">
    <source>
        <dbReference type="SAM" id="SignalP"/>
    </source>
</evidence>
<feature type="signal peptide" evidence="3">
    <location>
        <begin position="1"/>
        <end position="18"/>
    </location>
</feature>
<evidence type="ECO:0000256" key="2">
    <source>
        <dbReference type="SAM" id="MobiDB-lite"/>
    </source>
</evidence>
<feature type="compositionally biased region" description="Pro residues" evidence="2">
    <location>
        <begin position="78"/>
        <end position="88"/>
    </location>
</feature>
<protein>
    <submittedName>
        <fullName evidence="4">Uncharacterized protein</fullName>
    </submittedName>
</protein>
<feature type="region of interest" description="Disordered" evidence="2">
    <location>
        <begin position="63"/>
        <end position="97"/>
    </location>
</feature>
<reference evidence="4" key="1">
    <citation type="journal article" date="2020" name="mSystems">
        <title>Genome- and Community-Level Interaction Insights into Carbon Utilization and Element Cycling Functions of Hydrothermarchaeota in Hydrothermal Sediment.</title>
        <authorList>
            <person name="Zhou Z."/>
            <person name="Liu Y."/>
            <person name="Xu W."/>
            <person name="Pan J."/>
            <person name="Luo Z.H."/>
            <person name="Li M."/>
        </authorList>
    </citation>
    <scope>NUCLEOTIDE SEQUENCE [LARGE SCALE GENOMIC DNA]</scope>
    <source>
        <strain evidence="4">SpSt-906</strain>
    </source>
</reference>
<feature type="coiled-coil region" evidence="1">
    <location>
        <begin position="29"/>
        <end position="56"/>
    </location>
</feature>
<proteinExistence type="predicted"/>
<feature type="chain" id="PRO_5028211367" evidence="3">
    <location>
        <begin position="19"/>
        <end position="97"/>
    </location>
</feature>
<evidence type="ECO:0000313" key="4">
    <source>
        <dbReference type="EMBL" id="HGE99249.1"/>
    </source>
</evidence>
<sequence length="97" mass="10817">MRYLLALTIFLMPLLLLNCQQPQELAKKVEAQEGEIKALKEQIATLNSDLSALKTAFEEHMTKYHPTKTTTIEKPAKPKPPTPPVTPKPPKKKQVGG</sequence>
<organism evidence="4">
    <name type="scientific">candidate division WOR-3 bacterium</name>
    <dbReference type="NCBI Taxonomy" id="2052148"/>
    <lineage>
        <taxon>Bacteria</taxon>
        <taxon>Bacteria division WOR-3</taxon>
    </lineage>
</organism>
<comment type="caution">
    <text evidence="4">The sequence shown here is derived from an EMBL/GenBank/DDBJ whole genome shotgun (WGS) entry which is preliminary data.</text>
</comment>
<evidence type="ECO:0000256" key="1">
    <source>
        <dbReference type="SAM" id="Coils"/>
    </source>
</evidence>
<dbReference type="EMBL" id="DTMQ01000027">
    <property type="protein sequence ID" value="HGE99249.1"/>
    <property type="molecule type" value="Genomic_DNA"/>
</dbReference>
<name>A0A7C3UUZ2_UNCW3</name>